<dbReference type="InterPro" id="IPR006764">
    <property type="entry name" value="SAM_dep_MeTrfase_SAV2177_type"/>
</dbReference>
<dbReference type="EMBL" id="FNVT01000001">
    <property type="protein sequence ID" value="SEF85702.1"/>
    <property type="molecule type" value="Genomic_DNA"/>
</dbReference>
<dbReference type="AlphaFoldDB" id="A0A1H5VEA8"/>
<accession>A0A1H5VEA8</accession>
<keyword evidence="1" id="KW-0808">Transferase</keyword>
<dbReference type="PIRSF" id="PIRSF017393">
    <property type="entry name" value="MTase_SAV2177"/>
    <property type="match status" value="1"/>
</dbReference>
<dbReference type="Proteomes" id="UP000236732">
    <property type="component" value="Unassembled WGS sequence"/>
</dbReference>
<protein>
    <submittedName>
        <fullName evidence="1">S-adenosyl methyltransferase</fullName>
    </submittedName>
</protein>
<dbReference type="Pfam" id="PF04672">
    <property type="entry name" value="Methyltransf_19"/>
    <property type="match status" value="1"/>
</dbReference>
<dbReference type="RefSeq" id="WP_103954351.1">
    <property type="nucleotide sequence ID" value="NZ_FNVT01000001.1"/>
</dbReference>
<dbReference type="InterPro" id="IPR029063">
    <property type="entry name" value="SAM-dependent_MTases_sf"/>
</dbReference>
<dbReference type="OrthoDB" id="3216820at2"/>
<reference evidence="1 2" key="1">
    <citation type="submission" date="2016-10" db="EMBL/GenBank/DDBJ databases">
        <authorList>
            <person name="de Groot N.N."/>
        </authorList>
    </citation>
    <scope>NUCLEOTIDE SEQUENCE [LARGE SCALE GENOMIC DNA]</scope>
    <source>
        <strain evidence="1 2">CGMCC 4.7037</strain>
    </source>
</reference>
<sequence length="260" mass="27872">MSDNPEIDRKVPNVARIYNYFLGGRDNFAADRTAAESVLSMAPEVRAAALENREFLVRAVDHVARAAGVRQFVDIGAGIPARRPVHQVAQRVDPAARVAYVDNDPVVLAHARALLGRGRGTTVVQGDVRCPEAILAAPGLAGLLDLSRPVAVVLIAVLHFVPDSDDPAGIVRRLLDRLPSGSHVVITHLSDGGVPGDPRIARVRQVYGGRLFFRSRAAIGALFDGLELVEPGLVGVADWRRSWSGAQGTSWWLAGVARKP</sequence>
<evidence type="ECO:0000313" key="1">
    <source>
        <dbReference type="EMBL" id="SEF85702.1"/>
    </source>
</evidence>
<gene>
    <name evidence="1" type="ORF">SAMN05444920_101858</name>
</gene>
<organism evidence="1 2">
    <name type="scientific">Nonomuraea solani</name>
    <dbReference type="NCBI Taxonomy" id="1144553"/>
    <lineage>
        <taxon>Bacteria</taxon>
        <taxon>Bacillati</taxon>
        <taxon>Actinomycetota</taxon>
        <taxon>Actinomycetes</taxon>
        <taxon>Streptosporangiales</taxon>
        <taxon>Streptosporangiaceae</taxon>
        <taxon>Nonomuraea</taxon>
    </lineage>
</organism>
<keyword evidence="1" id="KW-0489">Methyltransferase</keyword>
<evidence type="ECO:0000313" key="2">
    <source>
        <dbReference type="Proteomes" id="UP000236732"/>
    </source>
</evidence>
<dbReference type="Gene3D" id="3.40.50.150">
    <property type="entry name" value="Vaccinia Virus protein VP39"/>
    <property type="match status" value="1"/>
</dbReference>
<keyword evidence="2" id="KW-1185">Reference proteome</keyword>
<dbReference type="SUPFAM" id="SSF53335">
    <property type="entry name" value="S-adenosyl-L-methionine-dependent methyltransferases"/>
    <property type="match status" value="1"/>
</dbReference>
<proteinExistence type="predicted"/>
<dbReference type="GO" id="GO:0032259">
    <property type="term" value="P:methylation"/>
    <property type="evidence" value="ECO:0007669"/>
    <property type="project" value="UniProtKB-KW"/>
</dbReference>
<dbReference type="GO" id="GO:0008168">
    <property type="term" value="F:methyltransferase activity"/>
    <property type="evidence" value="ECO:0007669"/>
    <property type="project" value="UniProtKB-KW"/>
</dbReference>
<name>A0A1H5VEA8_9ACTN</name>